<dbReference type="InterPro" id="IPR027417">
    <property type="entry name" value="P-loop_NTPase"/>
</dbReference>
<accession>A0ABV6QG81</accession>
<gene>
    <name evidence="1" type="ORF">ACFFGN_06240</name>
</gene>
<keyword evidence="1" id="KW-0808">Transferase</keyword>
<reference evidence="1 2" key="1">
    <citation type="submission" date="2024-09" db="EMBL/GenBank/DDBJ databases">
        <authorList>
            <person name="Sun Q."/>
            <person name="Mori K."/>
        </authorList>
    </citation>
    <scope>NUCLEOTIDE SEQUENCE [LARGE SCALE GENOMIC DNA]</scope>
    <source>
        <strain evidence="1 2">CGMCC 1.15906</strain>
    </source>
</reference>
<comment type="caution">
    <text evidence="1">The sequence shown here is derived from an EMBL/GenBank/DDBJ whole genome shotgun (WGS) entry which is preliminary data.</text>
</comment>
<evidence type="ECO:0000313" key="1">
    <source>
        <dbReference type="EMBL" id="MFC0623653.1"/>
    </source>
</evidence>
<dbReference type="EMBL" id="JBHLTC010000006">
    <property type="protein sequence ID" value="MFC0623653.1"/>
    <property type="molecule type" value="Genomic_DNA"/>
</dbReference>
<evidence type="ECO:0000313" key="2">
    <source>
        <dbReference type="Proteomes" id="UP001589890"/>
    </source>
</evidence>
<keyword evidence="2" id="KW-1185">Reference proteome</keyword>
<protein>
    <submittedName>
        <fullName evidence="1">Uridine kinase</fullName>
    </submittedName>
</protein>
<dbReference type="Proteomes" id="UP001589890">
    <property type="component" value="Unassembled WGS sequence"/>
</dbReference>
<dbReference type="GO" id="GO:0016301">
    <property type="term" value="F:kinase activity"/>
    <property type="evidence" value="ECO:0007669"/>
    <property type="project" value="UniProtKB-KW"/>
</dbReference>
<dbReference type="Gene3D" id="3.40.50.300">
    <property type="entry name" value="P-loop containing nucleotide triphosphate hydrolases"/>
    <property type="match status" value="1"/>
</dbReference>
<proteinExistence type="predicted"/>
<keyword evidence="1" id="KW-0418">Kinase</keyword>
<organism evidence="1 2">
    <name type="scientific">Kribbella deserti</name>
    <dbReference type="NCBI Taxonomy" id="1926257"/>
    <lineage>
        <taxon>Bacteria</taxon>
        <taxon>Bacillati</taxon>
        <taxon>Actinomycetota</taxon>
        <taxon>Actinomycetes</taxon>
        <taxon>Propionibacteriales</taxon>
        <taxon>Kribbellaceae</taxon>
        <taxon>Kribbella</taxon>
    </lineage>
</organism>
<dbReference type="SUPFAM" id="SSF52540">
    <property type="entry name" value="P-loop containing nucleoside triphosphate hydrolases"/>
    <property type="match status" value="1"/>
</dbReference>
<name>A0ABV6QG81_9ACTN</name>
<dbReference type="RefSeq" id="WP_380044354.1">
    <property type="nucleotide sequence ID" value="NZ_JBHLTC010000006.1"/>
</dbReference>
<sequence length="228" mass="24427">MVFGVGPGEPPVAEWRAVRVADLVARILDGADLASAGAPWIVAVDGRSGGGKSTLARRLAEAVPDLAIVHVDDVAWQAPMFDWAGLLADGVLEPLRRGEAVSYRPPAWEVHDRPGVIAVPSGRKLVIVEGVGAGRRELTGLVDRLIWVQSDYAEAERRGLARDIASEVNGDAQATIEFWHSWMAAEIPFLQADRPWDRAHIIVAGTSALPQPPDEMLIASPALASRST</sequence>